<keyword evidence="3" id="KW-1185">Reference proteome</keyword>
<dbReference type="EMBL" id="FUZT01000001">
    <property type="protein sequence ID" value="SKC36867.1"/>
    <property type="molecule type" value="Genomic_DNA"/>
</dbReference>
<dbReference type="STRING" id="36842.SAMN02194393_00212"/>
<dbReference type="SUPFAM" id="SSF51556">
    <property type="entry name" value="Metallo-dependent hydrolases"/>
    <property type="match status" value="1"/>
</dbReference>
<dbReference type="SUPFAM" id="SSF51338">
    <property type="entry name" value="Composite domain of metallo-dependent hydrolases"/>
    <property type="match status" value="1"/>
</dbReference>
<evidence type="ECO:0000313" key="3">
    <source>
        <dbReference type="Proteomes" id="UP000190285"/>
    </source>
</evidence>
<dbReference type="AlphaFoldDB" id="A0A1T5ICK3"/>
<accession>A0A1T5ICK3</accession>
<dbReference type="InterPro" id="IPR011059">
    <property type="entry name" value="Metal-dep_hydrolase_composite"/>
</dbReference>
<evidence type="ECO:0000313" key="2">
    <source>
        <dbReference type="EMBL" id="SKC36867.1"/>
    </source>
</evidence>
<dbReference type="InterPro" id="IPR032466">
    <property type="entry name" value="Metal_Hydrolase"/>
</dbReference>
<gene>
    <name evidence="2" type="ORF">SAMN02194393_00212</name>
</gene>
<feature type="domain" description="Amidohydrolase 3" evidence="1">
    <location>
        <begin position="50"/>
        <end position="510"/>
    </location>
</feature>
<dbReference type="InterPro" id="IPR033932">
    <property type="entry name" value="YtcJ-like"/>
</dbReference>
<protein>
    <recommendedName>
        <fullName evidence="1">Amidohydrolase 3 domain-containing protein</fullName>
    </recommendedName>
</protein>
<name>A0A1T5ICK3_9FIRM</name>
<dbReference type="OrthoDB" id="9767366at2"/>
<dbReference type="Proteomes" id="UP000190285">
    <property type="component" value="Unassembled WGS sequence"/>
</dbReference>
<reference evidence="3" key="1">
    <citation type="submission" date="2017-02" db="EMBL/GenBank/DDBJ databases">
        <authorList>
            <person name="Varghese N."/>
            <person name="Submissions S."/>
        </authorList>
    </citation>
    <scope>NUCLEOTIDE SEQUENCE [LARGE SCALE GENOMIC DNA]</scope>
    <source>
        <strain evidence="3">M1</strain>
    </source>
</reference>
<proteinExistence type="predicted"/>
<sequence length="515" mass="58395">MVADKVLINGHIIKMNTEYDYCEAIAVQGKKIICTGSNYECLNYSNSKTKVFDLKGKTVVPGFYDSHLHLISTFLKEISVNLENARSIPDILDLIEEARKNLKSNTFIYGSSLSEFRLKEKRLPTRRELDKVAPDVPVILSSIEFHTIVVNSFTMNLFRIPFTTNSFEKDEFNIFTGRIRNRGCFIARRKMYEMMSDDLHVLGMDSAIDKIIKKGVTTLVAVEGGSLFHDKHVDILMNNMKSIPVDVNIFYSTTDIKKVISKDLPRIGGDIFLDGSITSQNAALFKPYRDSKNNKGLLFFTFNELVEFIRQSHDLGLQVAVHAVGNRGIDFLLDAYQKVLSESDHKCHRHRIEHFELPTKEQITRVEELGLILAMHPTYEIYFRNKGETYDVRIGKERSLMTNPFREIFDCGIIVAGCSDSDVMRVDPLLGVYAAVNHPNPNSRITPFEALKMYTINGAYSVIEDNIKGSIKEGKIADLAVLDNNPLTVDSKCIKDIEVISTMKNGEFIYIKEGI</sequence>
<dbReference type="Gene3D" id="3.20.20.140">
    <property type="entry name" value="Metal-dependent hydrolases"/>
    <property type="match status" value="1"/>
</dbReference>
<organism evidence="2 3">
    <name type="scientific">Maledivibacter halophilus</name>
    <dbReference type="NCBI Taxonomy" id="36842"/>
    <lineage>
        <taxon>Bacteria</taxon>
        <taxon>Bacillati</taxon>
        <taxon>Bacillota</taxon>
        <taxon>Clostridia</taxon>
        <taxon>Peptostreptococcales</taxon>
        <taxon>Caminicellaceae</taxon>
        <taxon>Maledivibacter</taxon>
    </lineage>
</organism>
<evidence type="ECO:0000259" key="1">
    <source>
        <dbReference type="Pfam" id="PF07969"/>
    </source>
</evidence>
<dbReference type="Pfam" id="PF07969">
    <property type="entry name" value="Amidohydro_3"/>
    <property type="match status" value="1"/>
</dbReference>
<dbReference type="InterPro" id="IPR013108">
    <property type="entry name" value="Amidohydro_3"/>
</dbReference>
<dbReference type="Gene3D" id="3.10.310.70">
    <property type="match status" value="1"/>
</dbReference>
<dbReference type="CDD" id="cd01300">
    <property type="entry name" value="YtcJ_like"/>
    <property type="match status" value="1"/>
</dbReference>
<dbReference type="PANTHER" id="PTHR22642:SF22">
    <property type="entry name" value="EXOENZYMES REGULATORY PROTEIN AEPA"/>
    <property type="match status" value="1"/>
</dbReference>
<dbReference type="GO" id="GO:0016810">
    <property type="term" value="F:hydrolase activity, acting on carbon-nitrogen (but not peptide) bonds"/>
    <property type="evidence" value="ECO:0007669"/>
    <property type="project" value="InterPro"/>
</dbReference>
<dbReference type="PANTHER" id="PTHR22642">
    <property type="entry name" value="IMIDAZOLONEPROPIONASE"/>
    <property type="match status" value="1"/>
</dbReference>
<dbReference type="Gene3D" id="2.30.40.10">
    <property type="entry name" value="Urease, subunit C, domain 1"/>
    <property type="match status" value="1"/>
</dbReference>
<dbReference type="RefSeq" id="WP_079488695.1">
    <property type="nucleotide sequence ID" value="NZ_FUZT01000001.1"/>
</dbReference>